<name>A0AC34FY58_9BILA</name>
<proteinExistence type="predicted"/>
<dbReference type="WBParaSite" id="ES5_v2.g22390.t1">
    <property type="protein sequence ID" value="ES5_v2.g22390.t1"/>
    <property type="gene ID" value="ES5_v2.g22390"/>
</dbReference>
<evidence type="ECO:0000313" key="2">
    <source>
        <dbReference type="WBParaSite" id="ES5_v2.g22390.t1"/>
    </source>
</evidence>
<reference evidence="2" key="1">
    <citation type="submission" date="2022-11" db="UniProtKB">
        <authorList>
            <consortium name="WormBaseParasite"/>
        </authorList>
    </citation>
    <scope>IDENTIFICATION</scope>
</reference>
<dbReference type="Proteomes" id="UP000887579">
    <property type="component" value="Unplaced"/>
</dbReference>
<organism evidence="1 2">
    <name type="scientific">Panagrolaimus sp. ES5</name>
    <dbReference type="NCBI Taxonomy" id="591445"/>
    <lineage>
        <taxon>Eukaryota</taxon>
        <taxon>Metazoa</taxon>
        <taxon>Ecdysozoa</taxon>
        <taxon>Nematoda</taxon>
        <taxon>Chromadorea</taxon>
        <taxon>Rhabditida</taxon>
        <taxon>Tylenchina</taxon>
        <taxon>Panagrolaimomorpha</taxon>
        <taxon>Panagrolaimoidea</taxon>
        <taxon>Panagrolaimidae</taxon>
        <taxon>Panagrolaimus</taxon>
    </lineage>
</organism>
<protein>
    <submittedName>
        <fullName evidence="2">Uncharacterized protein</fullName>
    </submittedName>
</protein>
<evidence type="ECO:0000313" key="1">
    <source>
        <dbReference type="Proteomes" id="UP000887579"/>
    </source>
</evidence>
<accession>A0AC34FY58</accession>
<sequence>MSKVFLQFIIFGLFFHGFVNGLELFNESTTSEAGINSCEPIHAQGHGINLVCCNRAFPVTSDCQFRPLCRTTFCRCHVTVSADLGCHLQTSFQPTVLWADHTPPSSFPFDCFNPGFPNPAADYSLTLMAFNRSLTPLLLTGLTSYNVTSLIIDSTLPESFEKLNFSKHFPYLHTLSIKAPLEESRPFIGNLHTLFGNLPHLEHISLFHVNFEFGKEPKWLPSLTRLHIENSNNFEELPKWFSFAKNLKKLTIRKTKLKSTLIGSIGAHTFLQCESLRILDISDNKIKFLPPKPFQLNSKLKFLNLAFNEIEELQMEHFIGLETLRTLSLSNNPIKGVEPFAFLPLSKSLRSLKLNACNLTRIPLAITQCCLLESLEINDNRFFEADSMPPEILALIAEIKHLEFEMNPLMKLPEGLFLFPPGNEATLSHILDTLIQLPVWRKEPCTPFMWHIHLSNSSSNLRRKVAIWDKNRMRRENLKHCEFLYERIIENLSLYRELAENSGCEANRRLRRVRESCKKCQKDRKHSSRKTKTDEKPAVSPSGVVVVEKAMIEETKNKEIEIEIEHDYVLASSLLANIIFTVVFVSLIVYIISIRIIGGVSSSNDRTGFEEIHGI</sequence>